<evidence type="ECO:0000256" key="2">
    <source>
        <dbReference type="ARBA" id="ARBA00009953"/>
    </source>
</evidence>
<feature type="domain" description="RPAP1 C-terminal" evidence="6">
    <location>
        <begin position="384"/>
        <end position="466"/>
    </location>
</feature>
<dbReference type="PANTHER" id="PTHR47605:SF2">
    <property type="entry name" value="TRANSCRIPTIONAL ELONGATION REGULATOR MINIYO"/>
    <property type="match status" value="1"/>
</dbReference>
<dbReference type="Pfam" id="PF25766">
    <property type="entry name" value="TPR_RPAP1"/>
    <property type="match status" value="1"/>
</dbReference>
<dbReference type="PANTHER" id="PTHR47605">
    <property type="entry name" value="TRANSCRIPTIONAL ELONGATION REGULATOR MINIYO"/>
    <property type="match status" value="1"/>
</dbReference>
<keyword evidence="4" id="KW-0539">Nucleus</keyword>
<feature type="region of interest" description="Disordered" evidence="5">
    <location>
        <begin position="148"/>
        <end position="167"/>
    </location>
</feature>
<comment type="caution">
    <text evidence="9">The sequence shown here is derived from an EMBL/GenBank/DDBJ whole genome shotgun (WGS) entry which is preliminary data.</text>
</comment>
<accession>A0A7J0F806</accession>
<dbReference type="InterPro" id="IPR055326">
    <property type="entry name" value="MINIYO"/>
</dbReference>
<comment type="similarity">
    <text evidence="2">Belongs to the RPAP1 family.</text>
</comment>
<dbReference type="InterPro" id="IPR016024">
    <property type="entry name" value="ARM-type_fold"/>
</dbReference>
<evidence type="ECO:0000259" key="7">
    <source>
        <dbReference type="Pfam" id="PF08621"/>
    </source>
</evidence>
<comment type="subcellular location">
    <subcellularLocation>
        <location evidence="1">Nucleus</location>
    </subcellularLocation>
</comment>
<evidence type="ECO:0000256" key="5">
    <source>
        <dbReference type="SAM" id="MobiDB-lite"/>
    </source>
</evidence>
<sequence length="1463" mass="162352">MDKARSGRNKAAKTSQRKPSGAKSLQVSEDEASRLVGGIVEKGISDASLPPSSAPRFTVLPFPVARHRSHGPHWAPTGRENSGRGGGVDEEDAVDEDLTKFDSIVALANPVQRKEKKGMDFSQWRELMASDNSSLSLSKKEDKYLIAKSKGQKKANGVAEISDKKGSQIGPKSCVLPQKLLPDNNAKAQDVTMEEMDSESLEQVTQSTIVEKREGTMEESVLLEVSKRQRQLDTQKHNMGYNPNNLKNEDESTGIESQIDAENRAQLQRMSANEIAEAQAEIMERMTPAVIEALRKRGQNKLKKQKESSSVMAAKGEVGNLHDGKQLIKYAKGSPSNSDISENVTTATSKDTRSGLGCAGMQNLRPSSSSLWDSWSERVEAVKELRFSLDGNVVSNDFEQVTMTGNTSTRCGYTADNVSERDFLRTEGDPAAAGYTIKEAVALTRSVVPGQRALAMHLLASILDKALHNICQNQVGHNVKNRMSLDDNHNSVVLACARVIHCTLSCDAMMRATFISQRSRPEIDVGFLHGGFWKYNAKPSNILPFGEDIVSDKAEDEHTIQDDIVVAGQDFVAGLVRMGILERIRYLLETDPSAVLEECVISILVAIARHSPTCADAIMKCQRLVQTVVDRFTTKELMEANPSKIKSVTLLRVLARSEKKNCIDFIKNGIFQNATWHLYQYAFSRDRWINLGRENCKLSSALIVEQLRLWKVCIQYGYCVTYFSDFFPALCMWLNVPTFEELIENNVLIEFTAITEQVFLVLGALTSRLSNFYSHTHVSKKNSEVAAEDMETWSWVHVSAVVDLAMKWIALRSNPSMSKFFEWQQGDECSSVINYSLTISLLWVISAVLHMLYGVLDKVIPEDAISLAGGMCQHGGSFAEYLCHLRHQGENETSIASVCCLHGLVKVVDSVDKLIQLPKSQIHSSSSNGHSTSREGLILAAGIVKSSILEFTNVLTIFMNLITSQWQWTQSIEMFGRGGPAPGVGVGWGAVGGGFWSKDVLLAQTDAGLLISLVEIFQIGPRDGFIMDKALDMLLQVPVLKALASHFRNRWLAVKKKLKAVDGSRCVGEKMSKKGGDLDTIHEDLDTSDMTSQDHSCTSLDVEWAHQRLPLPMHWFLSPISTINGGKRADLPSTSNITNRLPDLPDFLEVAKGGLFFLLGIEAMSSFTSSEIQSPVPSVPLTWKLHSLSIILLSGMGVLEEQKSRDVYETLQVVYAKLVDVLRLSRSKEFILEDNERFLAATGVNYGVEFLSFQSEIHESYSTFLETLVEQFAAVSYGDLIYGRQVALYLHRCVETSVRLAAWTALSNAHVLELLPPLENCVAKAEGFLEPVEVNEKILEAYVKSWVSGALDRAVARGSVAFTLVLHHLSSFIFCCSTVDKLSLRNKLAKSLLRDYSRKQQHEGMMLDFIQYQKPEQREGSSVPKDEVEKRFKLLIEACEGNASLLRDVEKLRLSFQRKTPSC</sequence>
<organism evidence="9 10">
    <name type="scientific">Actinidia rufa</name>
    <dbReference type="NCBI Taxonomy" id="165716"/>
    <lineage>
        <taxon>Eukaryota</taxon>
        <taxon>Viridiplantae</taxon>
        <taxon>Streptophyta</taxon>
        <taxon>Embryophyta</taxon>
        <taxon>Tracheophyta</taxon>
        <taxon>Spermatophyta</taxon>
        <taxon>Magnoliopsida</taxon>
        <taxon>eudicotyledons</taxon>
        <taxon>Gunneridae</taxon>
        <taxon>Pentapetalae</taxon>
        <taxon>asterids</taxon>
        <taxon>Ericales</taxon>
        <taxon>Actinidiaceae</taxon>
        <taxon>Actinidia</taxon>
    </lineage>
</organism>
<dbReference type="InterPro" id="IPR013930">
    <property type="entry name" value="RPAP1_N"/>
</dbReference>
<feature type="compositionally biased region" description="Polar residues" evidence="5">
    <location>
        <begin position="334"/>
        <end position="349"/>
    </location>
</feature>
<keyword evidence="10" id="KW-1185">Reference proteome</keyword>
<protein>
    <submittedName>
        <fullName evidence="9">RPAP1-like, carboxy-terminal protein</fullName>
    </submittedName>
</protein>
<evidence type="ECO:0000256" key="4">
    <source>
        <dbReference type="ARBA" id="ARBA00023242"/>
    </source>
</evidence>
<feature type="region of interest" description="Disordered" evidence="5">
    <location>
        <begin position="66"/>
        <end position="95"/>
    </location>
</feature>
<evidence type="ECO:0000256" key="1">
    <source>
        <dbReference type="ARBA" id="ARBA00004123"/>
    </source>
</evidence>
<gene>
    <name evidence="9" type="ORF">Acr_09g0009820</name>
</gene>
<dbReference type="InterPro" id="IPR057989">
    <property type="entry name" value="TPR_RPAP1/MINIYO-like"/>
</dbReference>
<dbReference type="Pfam" id="PF08620">
    <property type="entry name" value="RPAP1_C"/>
    <property type="match status" value="1"/>
</dbReference>
<evidence type="ECO:0000313" key="10">
    <source>
        <dbReference type="Proteomes" id="UP000585474"/>
    </source>
</evidence>
<reference evidence="9 10" key="1">
    <citation type="submission" date="2019-07" db="EMBL/GenBank/DDBJ databases">
        <title>De Novo Assembly of kiwifruit Actinidia rufa.</title>
        <authorList>
            <person name="Sugita-Konishi S."/>
            <person name="Sato K."/>
            <person name="Mori E."/>
            <person name="Abe Y."/>
            <person name="Kisaki G."/>
            <person name="Hamano K."/>
            <person name="Suezawa K."/>
            <person name="Otani M."/>
            <person name="Fukuda T."/>
            <person name="Manabe T."/>
            <person name="Gomi K."/>
            <person name="Tabuchi M."/>
            <person name="Akimitsu K."/>
            <person name="Kataoka I."/>
        </authorList>
    </citation>
    <scope>NUCLEOTIDE SEQUENCE [LARGE SCALE GENOMIC DNA]</scope>
    <source>
        <strain evidence="10">cv. Fuchu</strain>
    </source>
</reference>
<dbReference type="EMBL" id="BJWL01000009">
    <property type="protein sequence ID" value="GFY94536.1"/>
    <property type="molecule type" value="Genomic_DNA"/>
</dbReference>
<dbReference type="Proteomes" id="UP000585474">
    <property type="component" value="Unassembled WGS sequence"/>
</dbReference>
<feature type="compositionally biased region" description="Basic residues" evidence="5">
    <location>
        <begin position="1"/>
        <end position="11"/>
    </location>
</feature>
<evidence type="ECO:0000313" key="9">
    <source>
        <dbReference type="EMBL" id="GFY94536.1"/>
    </source>
</evidence>
<evidence type="ECO:0000256" key="3">
    <source>
        <dbReference type="ARBA" id="ARBA00023163"/>
    </source>
</evidence>
<evidence type="ECO:0000259" key="8">
    <source>
        <dbReference type="Pfam" id="PF25766"/>
    </source>
</evidence>
<name>A0A7J0F806_9ERIC</name>
<evidence type="ECO:0000259" key="6">
    <source>
        <dbReference type="Pfam" id="PF08620"/>
    </source>
</evidence>
<feature type="region of interest" description="Disordered" evidence="5">
    <location>
        <begin position="332"/>
        <end position="360"/>
    </location>
</feature>
<feature type="compositionally biased region" description="Polar residues" evidence="5">
    <location>
        <begin position="12"/>
        <end position="27"/>
    </location>
</feature>
<dbReference type="SUPFAM" id="SSF48371">
    <property type="entry name" value="ARM repeat"/>
    <property type="match status" value="1"/>
</dbReference>
<feature type="domain" description="RPAP1/MINIYO-like TPR repeats" evidence="8">
    <location>
        <begin position="1250"/>
        <end position="1374"/>
    </location>
</feature>
<dbReference type="InterPro" id="IPR013929">
    <property type="entry name" value="RPAP1_C"/>
</dbReference>
<feature type="region of interest" description="Disordered" evidence="5">
    <location>
        <begin position="1"/>
        <end position="31"/>
    </location>
</feature>
<dbReference type="Pfam" id="PF08621">
    <property type="entry name" value="RPAP1_N"/>
    <property type="match status" value="1"/>
</dbReference>
<keyword evidence="3" id="KW-0804">Transcription</keyword>
<dbReference type="OrthoDB" id="348201at2759"/>
<proteinExistence type="inferred from homology"/>
<feature type="domain" description="RPAP1 N-terminal" evidence="7">
    <location>
        <begin position="258"/>
        <end position="301"/>
    </location>
</feature>